<gene>
    <name evidence="1" type="ORF">Fmac_013200</name>
</gene>
<accession>A0ABD1MSJ0</accession>
<evidence type="ECO:0000313" key="1">
    <source>
        <dbReference type="EMBL" id="KAL2338754.1"/>
    </source>
</evidence>
<reference evidence="1 2" key="1">
    <citation type="submission" date="2024-08" db="EMBL/GenBank/DDBJ databases">
        <title>Insights into the chromosomal genome structure of Flemingia macrophylla.</title>
        <authorList>
            <person name="Ding Y."/>
            <person name="Zhao Y."/>
            <person name="Bi W."/>
            <person name="Wu M."/>
            <person name="Zhao G."/>
            <person name="Gong Y."/>
            <person name="Li W."/>
            <person name="Zhang P."/>
        </authorList>
    </citation>
    <scope>NUCLEOTIDE SEQUENCE [LARGE SCALE GENOMIC DNA]</scope>
    <source>
        <strain evidence="1">DYQJB</strain>
        <tissue evidence="1">Leaf</tissue>
    </source>
</reference>
<protein>
    <submittedName>
        <fullName evidence="1">Uncharacterized protein</fullName>
    </submittedName>
</protein>
<organism evidence="1 2">
    <name type="scientific">Flemingia macrophylla</name>
    <dbReference type="NCBI Taxonomy" id="520843"/>
    <lineage>
        <taxon>Eukaryota</taxon>
        <taxon>Viridiplantae</taxon>
        <taxon>Streptophyta</taxon>
        <taxon>Embryophyta</taxon>
        <taxon>Tracheophyta</taxon>
        <taxon>Spermatophyta</taxon>
        <taxon>Magnoliopsida</taxon>
        <taxon>eudicotyledons</taxon>
        <taxon>Gunneridae</taxon>
        <taxon>Pentapetalae</taxon>
        <taxon>rosids</taxon>
        <taxon>fabids</taxon>
        <taxon>Fabales</taxon>
        <taxon>Fabaceae</taxon>
        <taxon>Papilionoideae</taxon>
        <taxon>50 kb inversion clade</taxon>
        <taxon>NPAAA clade</taxon>
        <taxon>indigoferoid/millettioid clade</taxon>
        <taxon>Phaseoleae</taxon>
        <taxon>Flemingia</taxon>
    </lineage>
</organism>
<dbReference type="AlphaFoldDB" id="A0ABD1MSJ0"/>
<comment type="caution">
    <text evidence="1">The sequence shown here is derived from an EMBL/GenBank/DDBJ whole genome shotgun (WGS) entry which is preliminary data.</text>
</comment>
<sequence>MPINSSFSIVPLAPDIFLLFFASTQPLGFKCRILLNGFCFHVSLHMNHLLRKIHYCMVIIAIF</sequence>
<dbReference type="Proteomes" id="UP001603857">
    <property type="component" value="Unassembled WGS sequence"/>
</dbReference>
<evidence type="ECO:0000313" key="2">
    <source>
        <dbReference type="Proteomes" id="UP001603857"/>
    </source>
</evidence>
<keyword evidence="2" id="KW-1185">Reference proteome</keyword>
<name>A0ABD1MSJ0_9FABA</name>
<proteinExistence type="predicted"/>
<dbReference type="EMBL" id="JBGMDY010000004">
    <property type="protein sequence ID" value="KAL2338754.1"/>
    <property type="molecule type" value="Genomic_DNA"/>
</dbReference>